<dbReference type="InterPro" id="IPR050291">
    <property type="entry name" value="CDF_Transporter"/>
</dbReference>
<dbReference type="Pfam" id="PF01545">
    <property type="entry name" value="Cation_efflux"/>
    <property type="match status" value="1"/>
</dbReference>
<dbReference type="Gene3D" id="1.20.1510.10">
    <property type="entry name" value="Cation efflux protein transmembrane domain"/>
    <property type="match status" value="1"/>
</dbReference>
<dbReference type="EMBL" id="CP031517">
    <property type="protein sequence ID" value="QOS39061.1"/>
    <property type="molecule type" value="Genomic_DNA"/>
</dbReference>
<dbReference type="InterPro" id="IPR027469">
    <property type="entry name" value="Cation_efflux_TMD_sf"/>
</dbReference>
<dbReference type="InterPro" id="IPR027470">
    <property type="entry name" value="Cation_efflux_CTD"/>
</dbReference>
<feature type="domain" description="Cation efflux protein transmembrane" evidence="7">
    <location>
        <begin position="12"/>
        <end position="207"/>
    </location>
</feature>
<dbReference type="Pfam" id="PF16916">
    <property type="entry name" value="ZT_dimer"/>
    <property type="match status" value="1"/>
</dbReference>
<proteinExistence type="predicted"/>
<dbReference type="NCBIfam" id="TIGR01297">
    <property type="entry name" value="CDF"/>
    <property type="match status" value="1"/>
</dbReference>
<reference evidence="9 10" key="1">
    <citation type="submission" date="2018-08" db="EMBL/GenBank/DDBJ databases">
        <title>The first complete genome of Treponema rectale (CHPAT), a commensal spirochete of the bovine rectum.</title>
        <authorList>
            <person name="Staton G.J."/>
            <person name="Clegg S.R."/>
            <person name="Carter S.D."/>
            <person name="Radford A.D."/>
            <person name="Darby A."/>
            <person name="Hall N."/>
            <person name="Birtles R.J."/>
            <person name="Evans N.J."/>
        </authorList>
    </citation>
    <scope>NUCLEOTIDE SEQUENCE [LARGE SCALE GENOMIC DNA]</scope>
    <source>
        <strain evidence="9 10">CHPA</strain>
    </source>
</reference>
<dbReference type="AlphaFoldDB" id="A0A7M1XJV1"/>
<gene>
    <name evidence="9" type="ORF">DYE49_00770</name>
</gene>
<dbReference type="InterPro" id="IPR058533">
    <property type="entry name" value="Cation_efflux_TM"/>
</dbReference>
<organism evidence="9 10">
    <name type="scientific">Treponema rectale</name>
    <dbReference type="NCBI Taxonomy" id="744512"/>
    <lineage>
        <taxon>Bacteria</taxon>
        <taxon>Pseudomonadati</taxon>
        <taxon>Spirochaetota</taxon>
        <taxon>Spirochaetia</taxon>
        <taxon>Spirochaetales</taxon>
        <taxon>Treponemataceae</taxon>
        <taxon>Treponema</taxon>
    </lineage>
</organism>
<dbReference type="SUPFAM" id="SSF160240">
    <property type="entry name" value="Cation efflux protein cytoplasmic domain-like"/>
    <property type="match status" value="1"/>
</dbReference>
<dbReference type="KEGG" id="trc:DYE49_00770"/>
<keyword evidence="5 6" id="KW-0472">Membrane</keyword>
<evidence type="ECO:0000256" key="2">
    <source>
        <dbReference type="ARBA" id="ARBA00022448"/>
    </source>
</evidence>
<dbReference type="PANTHER" id="PTHR43840">
    <property type="entry name" value="MITOCHONDRIAL METAL TRANSPORTER 1-RELATED"/>
    <property type="match status" value="1"/>
</dbReference>
<feature type="transmembrane region" description="Helical" evidence="6">
    <location>
        <begin position="45"/>
        <end position="62"/>
    </location>
</feature>
<protein>
    <submittedName>
        <fullName evidence="9">Cation transporter</fullName>
    </submittedName>
</protein>
<dbReference type="PANTHER" id="PTHR43840:SF50">
    <property type="entry name" value="MANGANESE EFFLUX SYSTEM PROTEIN MNES"/>
    <property type="match status" value="1"/>
</dbReference>
<keyword evidence="4 6" id="KW-1133">Transmembrane helix</keyword>
<dbReference type="InterPro" id="IPR036837">
    <property type="entry name" value="Cation_efflux_CTD_sf"/>
</dbReference>
<evidence type="ECO:0000256" key="6">
    <source>
        <dbReference type="SAM" id="Phobius"/>
    </source>
</evidence>
<feature type="transmembrane region" description="Helical" evidence="6">
    <location>
        <begin position="12"/>
        <end position="39"/>
    </location>
</feature>
<evidence type="ECO:0000313" key="10">
    <source>
        <dbReference type="Proteomes" id="UP000593591"/>
    </source>
</evidence>
<dbReference type="SUPFAM" id="SSF161111">
    <property type="entry name" value="Cation efflux protein transmembrane domain-like"/>
    <property type="match status" value="1"/>
</dbReference>
<evidence type="ECO:0000256" key="5">
    <source>
        <dbReference type="ARBA" id="ARBA00023136"/>
    </source>
</evidence>
<dbReference type="Gene3D" id="3.30.70.1350">
    <property type="entry name" value="Cation efflux protein, cytoplasmic domain"/>
    <property type="match status" value="1"/>
</dbReference>
<evidence type="ECO:0000256" key="1">
    <source>
        <dbReference type="ARBA" id="ARBA00004141"/>
    </source>
</evidence>
<evidence type="ECO:0000259" key="8">
    <source>
        <dbReference type="Pfam" id="PF16916"/>
    </source>
</evidence>
<evidence type="ECO:0000259" key="7">
    <source>
        <dbReference type="Pfam" id="PF01545"/>
    </source>
</evidence>
<feature type="transmembrane region" description="Helical" evidence="6">
    <location>
        <begin position="157"/>
        <end position="177"/>
    </location>
</feature>
<feature type="transmembrane region" description="Helical" evidence="6">
    <location>
        <begin position="116"/>
        <end position="137"/>
    </location>
</feature>
<dbReference type="GO" id="GO:0016020">
    <property type="term" value="C:membrane"/>
    <property type="evidence" value="ECO:0007669"/>
    <property type="project" value="UniProtKB-SubCell"/>
</dbReference>
<evidence type="ECO:0000256" key="4">
    <source>
        <dbReference type="ARBA" id="ARBA00022989"/>
    </source>
</evidence>
<sequence>MNRDQIIVRTSIVGILGNIVLVAFKIFVGIIVGSIAIILDAVNNLTDAISSIITIIGTKLANKKPDHKHPFGYGRIEYMTSLVIAVIVLLAGATAIRESISSIIEVFNGNGIPSYTLVSLIIVSGAIVIKVLLGLYFHRQAKKASSDALKASGTDALMDSVLSLSTLVAGIICMTTGVAIEGWLGVIIGCFIIKSGFEILLDAIHEIIGKRSDPEFTNEIKAAIRNLPQVKGAYDLILNNYGPNKTIGTIHVEVDDHMTAKEIHVLTRVIQELCSRKFNIVMTVGIYASNDSDEVSHKLKNDLLEIVSHHEEIIQMHGFYVDFNNKLGSFDLIFSFKVEHPEVIKNKVIEEMRALHPDYHFYVNIDIYYTN</sequence>
<name>A0A7M1XJV1_9SPIR</name>
<dbReference type="Proteomes" id="UP000593591">
    <property type="component" value="Chromosome"/>
</dbReference>
<keyword evidence="2" id="KW-0813">Transport</keyword>
<feature type="transmembrane region" description="Helical" evidence="6">
    <location>
        <begin position="74"/>
        <end position="96"/>
    </location>
</feature>
<dbReference type="InterPro" id="IPR002524">
    <property type="entry name" value="Cation_efflux"/>
</dbReference>
<dbReference type="GO" id="GO:0008324">
    <property type="term" value="F:monoatomic cation transmembrane transporter activity"/>
    <property type="evidence" value="ECO:0007669"/>
    <property type="project" value="InterPro"/>
</dbReference>
<comment type="subcellular location">
    <subcellularLocation>
        <location evidence="1">Membrane</location>
        <topology evidence="1">Multi-pass membrane protein</topology>
    </subcellularLocation>
</comment>
<accession>A0A7M1XJV1</accession>
<keyword evidence="3 6" id="KW-0812">Transmembrane</keyword>
<evidence type="ECO:0000313" key="9">
    <source>
        <dbReference type="EMBL" id="QOS39061.1"/>
    </source>
</evidence>
<evidence type="ECO:0000256" key="3">
    <source>
        <dbReference type="ARBA" id="ARBA00022692"/>
    </source>
</evidence>
<feature type="domain" description="Cation efflux protein cytoplasmic" evidence="8">
    <location>
        <begin position="213"/>
        <end position="282"/>
    </location>
</feature>